<feature type="region of interest" description="Disordered" evidence="1">
    <location>
        <begin position="286"/>
        <end position="315"/>
    </location>
</feature>
<dbReference type="Proteomes" id="UP001287286">
    <property type="component" value="Unassembled WGS sequence"/>
</dbReference>
<gene>
    <name evidence="3" type="ORF">Purlil1_10298</name>
</gene>
<proteinExistence type="predicted"/>
<evidence type="ECO:0000256" key="1">
    <source>
        <dbReference type="SAM" id="MobiDB-lite"/>
    </source>
</evidence>
<dbReference type="InterPro" id="IPR052145">
    <property type="entry name" value="Mediator/Homeobox_domain"/>
</dbReference>
<dbReference type="CDD" id="cd02883">
    <property type="entry name" value="NUDIX_Hydrolase"/>
    <property type="match status" value="1"/>
</dbReference>
<dbReference type="Gene3D" id="3.90.79.10">
    <property type="entry name" value="Nucleoside Triphosphate Pyrophosphohydrolase"/>
    <property type="match status" value="1"/>
</dbReference>
<dbReference type="PANTHER" id="PTHR24330">
    <property type="entry name" value="HOMEOBOX PROTEIN BARH-LIKE"/>
    <property type="match status" value="1"/>
</dbReference>
<evidence type="ECO:0000259" key="2">
    <source>
        <dbReference type="Pfam" id="PF00293"/>
    </source>
</evidence>
<accession>A0ABR0BMZ7</accession>
<feature type="compositionally biased region" description="Low complexity" evidence="1">
    <location>
        <begin position="301"/>
        <end position="313"/>
    </location>
</feature>
<feature type="region of interest" description="Disordered" evidence="1">
    <location>
        <begin position="396"/>
        <end position="444"/>
    </location>
</feature>
<evidence type="ECO:0000313" key="3">
    <source>
        <dbReference type="EMBL" id="KAK4084713.1"/>
    </source>
</evidence>
<dbReference type="SUPFAM" id="SSF55811">
    <property type="entry name" value="Nudix"/>
    <property type="match status" value="1"/>
</dbReference>
<feature type="domain" description="Nudix hydrolase" evidence="2">
    <location>
        <begin position="319"/>
        <end position="369"/>
    </location>
</feature>
<feature type="compositionally biased region" description="Gly residues" evidence="1">
    <location>
        <begin position="406"/>
        <end position="418"/>
    </location>
</feature>
<sequence>MPSQDARPPFLQQQPSHEVSSDTPYSSTAGHGRLEFVEQDAVQARRRFSLPSHDTRRRRLRDRMQTWALLVFERSSGGRQAVDGRQGIMLRGGSGSRRAGARDDNGALRSPALPLATETQILALVSPAVSSWFRSFGGPWPDVVHLNARAAGRLHSETPGSARPKPTTTRLARPAGAVPTPFTTQHDTAYLARPLPLSLGRFVSLLSSYYLRAFIVFFTSVVHESQAAMGEPTTTSTMATATGFTVAEGLPASLSLSPSEFLAARPHIHRLMAACMVFRRGGGEDREQQCQHHQEQEEEQQQQQQQQQEQQQQAPPLQTLLIRRAASDSYPLKWEIPGGSVSTARDASVLHAAARELREETGLRVARFHCPLGMVPAPLPANPPPATAGVAAAASSSLGHEDEAGNGNGIGCEDGNGNGDERLSSPPGLGIAPEEEHARQEPHDEALTVTFWETGRRWGKVSLLVDVREDVARIPSRGRIPDRDVAPAAAAAAAAAATPAPAVANEEAGPSPPTIVMDPREHEEWAWLTEEEVRRGADARGRRMEYTSEGVWRGILAGFAARRALLDEVGEQK</sequence>
<name>A0ABR0BMZ7_PURLI</name>
<dbReference type="EMBL" id="JAWRVI010000051">
    <property type="protein sequence ID" value="KAK4084713.1"/>
    <property type="molecule type" value="Genomic_DNA"/>
</dbReference>
<feature type="region of interest" description="Disordered" evidence="1">
    <location>
        <begin position="154"/>
        <end position="179"/>
    </location>
</feature>
<comment type="caution">
    <text evidence="3">The sequence shown here is derived from an EMBL/GenBank/DDBJ whole genome shotgun (WGS) entry which is preliminary data.</text>
</comment>
<dbReference type="PANTHER" id="PTHR24330:SF19">
    <property type="entry name" value="MEDIATOR OF RNA POLYMERASE II TRANSCRIPTION SUBUNIT 29"/>
    <property type="match status" value="1"/>
</dbReference>
<evidence type="ECO:0000313" key="4">
    <source>
        <dbReference type="Proteomes" id="UP001287286"/>
    </source>
</evidence>
<feature type="region of interest" description="Disordered" evidence="1">
    <location>
        <begin position="1"/>
        <end position="29"/>
    </location>
</feature>
<dbReference type="InterPro" id="IPR015797">
    <property type="entry name" value="NUDIX_hydrolase-like_dom_sf"/>
</dbReference>
<feature type="compositionally biased region" description="Basic and acidic residues" evidence="1">
    <location>
        <begin position="434"/>
        <end position="444"/>
    </location>
</feature>
<feature type="compositionally biased region" description="Polar residues" evidence="1">
    <location>
        <begin position="11"/>
        <end position="29"/>
    </location>
</feature>
<dbReference type="Pfam" id="PF00293">
    <property type="entry name" value="NUDIX"/>
    <property type="match status" value="1"/>
</dbReference>
<keyword evidence="4" id="KW-1185">Reference proteome</keyword>
<feature type="compositionally biased region" description="Basic and acidic residues" evidence="1">
    <location>
        <begin position="286"/>
        <end position="295"/>
    </location>
</feature>
<dbReference type="InterPro" id="IPR000086">
    <property type="entry name" value="NUDIX_hydrolase_dom"/>
</dbReference>
<protein>
    <recommendedName>
        <fullName evidence="2">Nudix hydrolase domain-containing protein</fullName>
    </recommendedName>
</protein>
<organism evidence="3 4">
    <name type="scientific">Purpureocillium lilacinum</name>
    <name type="common">Paecilomyces lilacinus</name>
    <dbReference type="NCBI Taxonomy" id="33203"/>
    <lineage>
        <taxon>Eukaryota</taxon>
        <taxon>Fungi</taxon>
        <taxon>Dikarya</taxon>
        <taxon>Ascomycota</taxon>
        <taxon>Pezizomycotina</taxon>
        <taxon>Sordariomycetes</taxon>
        <taxon>Hypocreomycetidae</taxon>
        <taxon>Hypocreales</taxon>
        <taxon>Ophiocordycipitaceae</taxon>
        <taxon>Purpureocillium</taxon>
    </lineage>
</organism>
<reference evidence="3 4" key="1">
    <citation type="journal article" date="2024" name="Microbiol. Resour. Announc.">
        <title>Genome annotations for the ascomycete fungi Trichoderma harzianum, Trichoderma aggressivum, and Purpureocillium lilacinum.</title>
        <authorList>
            <person name="Beijen E.P.W."/>
            <person name="Ohm R.A."/>
        </authorList>
    </citation>
    <scope>NUCLEOTIDE SEQUENCE [LARGE SCALE GENOMIC DNA]</scope>
    <source>
        <strain evidence="3 4">CBS 150709</strain>
    </source>
</reference>